<evidence type="ECO:0000256" key="4">
    <source>
        <dbReference type="ARBA" id="ARBA00023136"/>
    </source>
</evidence>
<dbReference type="Pfam" id="PF00146">
    <property type="entry name" value="NADHdh"/>
    <property type="match status" value="2"/>
</dbReference>
<dbReference type="Proteomes" id="UP000246004">
    <property type="component" value="Unassembled WGS sequence"/>
</dbReference>
<evidence type="ECO:0000256" key="1">
    <source>
        <dbReference type="ARBA" id="ARBA00004141"/>
    </source>
</evidence>
<keyword evidence="2 5" id="KW-0812">Transmembrane</keyword>
<keyword evidence="3 5" id="KW-1133">Transmembrane helix</keyword>
<keyword evidence="4 5" id="KW-0472">Membrane</keyword>
<evidence type="ECO:0000313" key="6">
    <source>
        <dbReference type="EMBL" id="PAV08225.1"/>
    </source>
</evidence>
<evidence type="ECO:0000313" key="8">
    <source>
        <dbReference type="Proteomes" id="UP000217528"/>
    </source>
</evidence>
<evidence type="ECO:0000256" key="5">
    <source>
        <dbReference type="SAM" id="Phobius"/>
    </source>
</evidence>
<feature type="transmembrane region" description="Helical" evidence="5">
    <location>
        <begin position="308"/>
        <end position="327"/>
    </location>
</feature>
<evidence type="ECO:0000313" key="7">
    <source>
        <dbReference type="EMBL" id="PWL08312.1"/>
    </source>
</evidence>
<name>A0A2A2HFU0_9EURY</name>
<dbReference type="InterPro" id="IPR001694">
    <property type="entry name" value="NADH_UbQ_OxRdtase_su1/FPO"/>
</dbReference>
<dbReference type="RefSeq" id="WP_095607875.1">
    <property type="nucleotide sequence ID" value="NZ_LMVN01000001.1"/>
</dbReference>
<dbReference type="AlphaFoldDB" id="A0A2A2HFU0"/>
<organism evidence="6 8">
    <name type="scientific">Methanosphaera cuniculi</name>
    <dbReference type="NCBI Taxonomy" id="1077256"/>
    <lineage>
        <taxon>Archaea</taxon>
        <taxon>Methanobacteriati</taxon>
        <taxon>Methanobacteriota</taxon>
        <taxon>Methanomada group</taxon>
        <taxon>Methanobacteria</taxon>
        <taxon>Methanobacteriales</taxon>
        <taxon>Methanobacteriaceae</taxon>
        <taxon>Methanosphaera</taxon>
    </lineage>
</organism>
<reference evidence="6 8" key="2">
    <citation type="journal article" date="2017" name="BMC Genomics">
        <title>Genomic analysis of methanogenic archaea reveals a shift towards energy conservation.</title>
        <authorList>
            <person name="Gilmore S.P."/>
            <person name="Henske J.K."/>
            <person name="Sexton J.A."/>
            <person name="Solomon K.V."/>
            <person name="Seppala S."/>
            <person name="Yoo J.I."/>
            <person name="Huyett L.M."/>
            <person name="Pressman A."/>
            <person name="Cogan J.Z."/>
            <person name="Kivenson V."/>
            <person name="Peng X."/>
            <person name="Tan Y."/>
            <person name="Valentine D.L."/>
            <person name="O'Malley M.A."/>
        </authorList>
    </citation>
    <scope>NUCLEOTIDE SEQUENCE [LARGE SCALE GENOMIC DNA]</scope>
    <source>
        <strain evidence="6 8">1R-7</strain>
    </source>
</reference>
<accession>A0A2A2HFU0</accession>
<keyword evidence="8" id="KW-1185">Reference proteome</keyword>
<feature type="transmembrane region" description="Helical" evidence="5">
    <location>
        <begin position="199"/>
        <end position="227"/>
    </location>
</feature>
<evidence type="ECO:0000313" key="9">
    <source>
        <dbReference type="Proteomes" id="UP000246004"/>
    </source>
</evidence>
<gene>
    <name evidence="7" type="primary">nuoH</name>
    <name evidence="6" type="ORF">ASJ82_03265</name>
    <name evidence="7" type="ORF">MSCUN_07480</name>
</gene>
<feature type="transmembrane region" description="Helical" evidence="5">
    <location>
        <begin position="69"/>
        <end position="89"/>
    </location>
</feature>
<dbReference type="EMBL" id="LWMS01000020">
    <property type="protein sequence ID" value="PWL08312.1"/>
    <property type="molecule type" value="Genomic_DNA"/>
</dbReference>
<reference evidence="7 9" key="1">
    <citation type="submission" date="2016-04" db="EMBL/GenBank/DDBJ databases">
        <title>Genome sequence of Methanosphaera cuniculi DSM 4103.</title>
        <authorList>
            <person name="Poehlein A."/>
            <person name="Seedorf H."/>
            <person name="Daniel R."/>
        </authorList>
    </citation>
    <scope>NUCLEOTIDE SEQUENCE [LARGE SCALE GENOMIC DNA]</scope>
    <source>
        <strain evidence="7 9">DSM 4103</strain>
    </source>
</reference>
<dbReference type="InterPro" id="IPR052561">
    <property type="entry name" value="ComplexI_Subunit1"/>
</dbReference>
<evidence type="ECO:0000256" key="2">
    <source>
        <dbReference type="ARBA" id="ARBA00022692"/>
    </source>
</evidence>
<dbReference type="OrthoDB" id="15253at2157"/>
<evidence type="ECO:0000256" key="3">
    <source>
        <dbReference type="ARBA" id="ARBA00022989"/>
    </source>
</evidence>
<dbReference type="GO" id="GO:0005886">
    <property type="term" value="C:plasma membrane"/>
    <property type="evidence" value="ECO:0007669"/>
    <property type="project" value="TreeGrafter"/>
</dbReference>
<dbReference type="PANTHER" id="PTHR43359">
    <property type="entry name" value="FORMATE HYDROGENLYASE SUBUNIT 4"/>
    <property type="match status" value="1"/>
</dbReference>
<feature type="transmembrane region" description="Helical" evidence="5">
    <location>
        <begin position="274"/>
        <end position="296"/>
    </location>
</feature>
<feature type="transmembrane region" description="Helical" evidence="5">
    <location>
        <begin position="248"/>
        <end position="268"/>
    </location>
</feature>
<proteinExistence type="predicted"/>
<comment type="subcellular location">
    <subcellularLocation>
        <location evidence="1">Membrane</location>
        <topology evidence="1">Multi-pass membrane protein</topology>
    </subcellularLocation>
</comment>
<dbReference type="Proteomes" id="UP000217528">
    <property type="component" value="Unassembled WGS sequence"/>
</dbReference>
<dbReference type="GO" id="GO:0016491">
    <property type="term" value="F:oxidoreductase activity"/>
    <property type="evidence" value="ECO:0007669"/>
    <property type="project" value="UniProtKB-KW"/>
</dbReference>
<comment type="caution">
    <text evidence="6">The sequence shown here is derived from an EMBL/GenBank/DDBJ whole genome shotgun (WGS) entry which is preliminary data.</text>
</comment>
<feature type="transmembrane region" description="Helical" evidence="5">
    <location>
        <begin position="6"/>
        <end position="24"/>
    </location>
</feature>
<dbReference type="PANTHER" id="PTHR43359:SF1">
    <property type="entry name" value="FORMATE HYDROGENLYASE SUBUNIT 4-RELATED"/>
    <property type="match status" value="1"/>
</dbReference>
<protein>
    <submittedName>
        <fullName evidence="6">NADH dehydrogenase</fullName>
    </submittedName>
    <submittedName>
        <fullName evidence="7">NADH-quinone oxidoreductase subunit H</fullName>
        <ecNumber evidence="7">1.6.5.11</ecNumber>
    </submittedName>
</protein>
<sequence>MDILTSIGYVIGAFIIASIVCLWLPGIEKKSEARVQQRLGPQLASPGVYTTLKFFFKETLKPSAILPKVYNMLPLCTLIVVTALFIILVPQVMVAWGPFASLVAVVGLLKLEEVLYVFMSSFSKSLLSKTMPFPDQIKGGKHINAKQSFFEEVSANRALKLISYGSLPFYIALFIPAVMSNSIDLSTIVAVQQITGPFLFTLPGLIGTVVFFIGFMIILNANPFAYLEGHSDVIQGPLLEYMAKYRAVYVMAHALLIFVGACVYSTLFLGMPPVFGITMIVPIIVSIIMTMAVAVVSALSPLFTNNEFYPTVIGITMIAIVAVLLAFF</sequence>
<dbReference type="EMBL" id="LMVN01000001">
    <property type="protein sequence ID" value="PAV08225.1"/>
    <property type="molecule type" value="Genomic_DNA"/>
</dbReference>
<keyword evidence="7" id="KW-0560">Oxidoreductase</keyword>
<dbReference type="EC" id="1.6.5.11" evidence="7"/>